<proteinExistence type="predicted"/>
<feature type="transmembrane region" description="Helical" evidence="3">
    <location>
        <begin position="206"/>
        <end position="228"/>
    </location>
</feature>
<organism evidence="5 6">
    <name type="scientific">Sinanodonta woodiana</name>
    <name type="common">Chinese pond mussel</name>
    <name type="synonym">Anodonta woodiana</name>
    <dbReference type="NCBI Taxonomy" id="1069815"/>
    <lineage>
        <taxon>Eukaryota</taxon>
        <taxon>Metazoa</taxon>
        <taxon>Spiralia</taxon>
        <taxon>Lophotrochozoa</taxon>
        <taxon>Mollusca</taxon>
        <taxon>Bivalvia</taxon>
        <taxon>Autobranchia</taxon>
        <taxon>Heteroconchia</taxon>
        <taxon>Palaeoheterodonta</taxon>
        <taxon>Unionida</taxon>
        <taxon>Unionoidea</taxon>
        <taxon>Unionidae</taxon>
        <taxon>Unioninae</taxon>
        <taxon>Sinanodonta</taxon>
    </lineage>
</organism>
<evidence type="ECO:0000313" key="6">
    <source>
        <dbReference type="Proteomes" id="UP001634394"/>
    </source>
</evidence>
<dbReference type="Gene3D" id="1.20.1250.20">
    <property type="entry name" value="MFS general substrate transporter like domains"/>
    <property type="match status" value="2"/>
</dbReference>
<reference evidence="5 6" key="1">
    <citation type="submission" date="2024-11" db="EMBL/GenBank/DDBJ databases">
        <title>Chromosome-level genome assembly of the freshwater bivalve Anodonta woodiana.</title>
        <authorList>
            <person name="Chen X."/>
        </authorList>
    </citation>
    <scope>NUCLEOTIDE SEQUENCE [LARGE SCALE GENOMIC DNA]</scope>
    <source>
        <strain evidence="5">MN2024</strain>
        <tissue evidence="5">Gills</tissue>
    </source>
</reference>
<gene>
    <name evidence="5" type="ORF">ACJMK2_034507</name>
</gene>
<comment type="caution">
    <text evidence="5">The sequence shown here is derived from an EMBL/GenBank/DDBJ whole genome shotgun (WGS) entry which is preliminary data.</text>
</comment>
<feature type="transmembrane region" description="Helical" evidence="3">
    <location>
        <begin position="638"/>
        <end position="660"/>
    </location>
</feature>
<dbReference type="CDD" id="cd17352">
    <property type="entry name" value="MFS_MCT_SLC16"/>
    <property type="match status" value="1"/>
</dbReference>
<dbReference type="InterPro" id="IPR050327">
    <property type="entry name" value="Proton-linked_MCT"/>
</dbReference>
<feature type="transmembrane region" description="Helical" evidence="3">
    <location>
        <begin position="94"/>
        <end position="111"/>
    </location>
</feature>
<protein>
    <recommendedName>
        <fullName evidence="4">Major facilitator superfamily (MFS) profile domain-containing protein</fullName>
    </recommendedName>
</protein>
<dbReference type="Proteomes" id="UP001634394">
    <property type="component" value="Unassembled WGS sequence"/>
</dbReference>
<evidence type="ECO:0000313" key="5">
    <source>
        <dbReference type="EMBL" id="KAL3876705.1"/>
    </source>
</evidence>
<feature type="transmembrane region" description="Helical" evidence="3">
    <location>
        <begin position="517"/>
        <end position="536"/>
    </location>
</feature>
<feature type="domain" description="Major facilitator superfamily (MFS) profile" evidence="4">
    <location>
        <begin position="49"/>
        <end position="662"/>
    </location>
</feature>
<dbReference type="InterPro" id="IPR011701">
    <property type="entry name" value="MFS"/>
</dbReference>
<evidence type="ECO:0000256" key="3">
    <source>
        <dbReference type="SAM" id="Phobius"/>
    </source>
</evidence>
<dbReference type="PANTHER" id="PTHR11360">
    <property type="entry name" value="MONOCARBOXYLATE TRANSPORTER"/>
    <property type="match status" value="1"/>
</dbReference>
<feature type="transmembrane region" description="Helical" evidence="3">
    <location>
        <begin position="48"/>
        <end position="74"/>
    </location>
</feature>
<keyword evidence="3" id="KW-1133">Transmembrane helix</keyword>
<name>A0ABD3WT59_SINWO</name>
<comment type="subcellular location">
    <subcellularLocation>
        <location evidence="1">Membrane</location>
        <topology evidence="1">Multi-pass membrane protein</topology>
    </subcellularLocation>
</comment>
<feature type="transmembrane region" description="Helical" evidence="3">
    <location>
        <begin position="574"/>
        <end position="596"/>
    </location>
</feature>
<feature type="transmembrane region" description="Helical" evidence="3">
    <location>
        <begin position="142"/>
        <end position="167"/>
    </location>
</feature>
<feature type="transmembrane region" description="Helical" evidence="3">
    <location>
        <begin position="174"/>
        <end position="194"/>
    </location>
</feature>
<feature type="region of interest" description="Disordered" evidence="2">
    <location>
        <begin position="258"/>
        <end position="286"/>
    </location>
</feature>
<dbReference type="SUPFAM" id="SSF103473">
    <property type="entry name" value="MFS general substrate transporter"/>
    <property type="match status" value="1"/>
</dbReference>
<keyword evidence="6" id="KW-1185">Reference proteome</keyword>
<dbReference type="GO" id="GO:0016020">
    <property type="term" value="C:membrane"/>
    <property type="evidence" value="ECO:0007669"/>
    <property type="project" value="UniProtKB-SubCell"/>
</dbReference>
<dbReference type="InterPro" id="IPR020846">
    <property type="entry name" value="MFS_dom"/>
</dbReference>
<feature type="region of interest" description="Disordered" evidence="2">
    <location>
        <begin position="694"/>
        <end position="757"/>
    </location>
</feature>
<dbReference type="AlphaFoldDB" id="A0ABD3WT59"/>
<feature type="compositionally biased region" description="Low complexity" evidence="2">
    <location>
        <begin position="17"/>
        <end position="35"/>
    </location>
</feature>
<dbReference type="PROSITE" id="PS50850">
    <property type="entry name" value="MFS"/>
    <property type="match status" value="1"/>
</dbReference>
<feature type="compositionally biased region" description="Low complexity" evidence="2">
    <location>
        <begin position="276"/>
        <end position="286"/>
    </location>
</feature>
<feature type="transmembrane region" description="Helical" evidence="3">
    <location>
        <begin position="548"/>
        <end position="568"/>
    </location>
</feature>
<feature type="region of interest" description="Disordered" evidence="2">
    <location>
        <begin position="1"/>
        <end position="35"/>
    </location>
</feature>
<keyword evidence="3" id="KW-0812">Transmembrane</keyword>
<feature type="transmembrane region" description="Helical" evidence="3">
    <location>
        <begin position="608"/>
        <end position="626"/>
    </location>
</feature>
<dbReference type="PANTHER" id="PTHR11360:SF260">
    <property type="entry name" value="MFS DOMAIN-CONTAINING PROTEIN"/>
    <property type="match status" value="1"/>
</dbReference>
<feature type="transmembrane region" description="Helical" evidence="3">
    <location>
        <begin position="477"/>
        <end position="497"/>
    </location>
</feature>
<dbReference type="FunFam" id="1.20.1250.20:FF:000505">
    <property type="entry name" value="Predicted protein"/>
    <property type="match status" value="1"/>
</dbReference>
<dbReference type="Pfam" id="PF07690">
    <property type="entry name" value="MFS_1"/>
    <property type="match status" value="2"/>
</dbReference>
<feature type="compositionally biased region" description="Low complexity" evidence="2">
    <location>
        <begin position="694"/>
        <end position="708"/>
    </location>
</feature>
<dbReference type="InterPro" id="IPR036259">
    <property type="entry name" value="MFS_trans_sf"/>
</dbReference>
<feature type="compositionally biased region" description="Polar residues" evidence="2">
    <location>
        <begin position="712"/>
        <end position="742"/>
    </location>
</feature>
<sequence length="770" mass="84802">MPGSRNSKNRSKHSSRDVSLSGSSESLSPSLSSNDLSISMPPPPDGGWGWMIVLAAFFINFIIDGIAFSFGVLYTELLVEFGESKSYTSWVGSLFYGMSLIFGPVASALATKYGCRKVTMMGGVVACVGFIASYFADSIGMLCFTFGIIVGFGMSMGYVTSVVFVAFYFEKRRALATGLAVCGTGIGTLVFAPLTEYLISQYTWRGTMLILGGISLNLVVCGALFRPLEFSPEQKTRRALLLFERMSASHASIPLTPLSRSRHASNSDELEDNNSDSDNNNSSESDSLEYLSYSQVELPTFLKNKKKLPPHVMREIKENRGNLEQILHNYFMSMENMPSAELVIDPKDMLTITTSKSGEDHVVLVSEANGNCMSRAHKREVKVCSGRPVKKRTVYFRTPEYVPLLRRDVFFRGNIFFRGNLTKLASMPKKSSSCPELYKSTFDEESSDEEESCIFWRILHFPKHVKKLLKIMFDPKIFKNPLFVLFAISNFILYFWYDVPYVFMVDRIVEFGVSHTEASFLISILGIANTLGQLLFGIMGDRAINLKLFYGLSIVLCGGSIMIVPLFTSYVPTAILSGAFGFFVSANYALSTVILVEFLGLDKLSNAYGLTMMIQGIGNLGGPPFAGWLYDETKNYDATFFMAGAFISLSGFLLCSVPAFKRLLQSCRSQSCFARHAADDPSSGYMMNPGNGNLMNPSNGNLMNPSNGDLKNPSNGDLMNPSNGDLKSPSSGSLMNPSNGNFMNGKHTPTEGQTEESNSLVDIIHLESIV</sequence>
<dbReference type="EMBL" id="JBJQND010000005">
    <property type="protein sequence ID" value="KAL3876705.1"/>
    <property type="molecule type" value="Genomic_DNA"/>
</dbReference>
<accession>A0ABD3WT59</accession>
<evidence type="ECO:0000259" key="4">
    <source>
        <dbReference type="PROSITE" id="PS50850"/>
    </source>
</evidence>
<evidence type="ECO:0000256" key="2">
    <source>
        <dbReference type="SAM" id="MobiDB-lite"/>
    </source>
</evidence>
<keyword evidence="3" id="KW-0472">Membrane</keyword>
<feature type="transmembrane region" description="Helical" evidence="3">
    <location>
        <begin position="118"/>
        <end position="136"/>
    </location>
</feature>
<evidence type="ECO:0000256" key="1">
    <source>
        <dbReference type="ARBA" id="ARBA00004141"/>
    </source>
</evidence>